<reference evidence="5" key="2">
    <citation type="journal article" date="2010" name="Stand. Genomic Sci.">
        <title>Complete genome sequence of Thermaerobacter marianensis type strain (7p75aT).</title>
        <authorList>
            <person name="Han C."/>
            <person name="Gu W."/>
            <person name="Zhang X."/>
            <person name="Lapidus A."/>
            <person name="Nolan M."/>
            <person name="Copeland A."/>
            <person name="Lucas S."/>
            <person name="Glavina Del Rio T."/>
            <person name="Tice H."/>
            <person name="Cheng J."/>
            <person name="Tapia R."/>
            <person name="Goodwin L."/>
            <person name="Pitluck S."/>
            <person name="Pagani I."/>
            <person name="Ivanova N."/>
            <person name="Mavromatis K."/>
            <person name="Mikhailova N."/>
            <person name="Pati A."/>
            <person name="Chen A."/>
            <person name="Palaniappan K."/>
            <person name="Land M."/>
            <person name="Hauser L."/>
            <person name="Chang Y."/>
            <person name="Jeffries C."/>
            <person name="Schneider S."/>
            <person name="Rohde M."/>
            <person name="Goker M."/>
            <person name="Pukall R."/>
            <person name="Woyke T."/>
            <person name="Bristow J."/>
            <person name="Eisen J."/>
            <person name="Markowitz V."/>
            <person name="Hugenholtz P."/>
            <person name="Kyrpides N."/>
            <person name="Klenk H."/>
            <person name="Detter J."/>
        </authorList>
    </citation>
    <scope>NUCLEOTIDE SEQUENCE [LARGE SCALE GENOMIC DNA]</scope>
    <source>
        <strain evidence="5">ATCC 700841 / DSM 12885 / JCM 10246 / 7p75a</strain>
    </source>
</reference>
<dbReference type="STRING" id="644966.Tmar_0561"/>
<dbReference type="InterPro" id="IPR002068">
    <property type="entry name" value="A-crystallin/Hsp20_dom"/>
</dbReference>
<evidence type="ECO:0000256" key="2">
    <source>
        <dbReference type="RuleBase" id="RU003616"/>
    </source>
</evidence>
<proteinExistence type="inferred from homology"/>
<evidence type="ECO:0000259" key="3">
    <source>
        <dbReference type="PROSITE" id="PS01031"/>
    </source>
</evidence>
<sequence>MGMRTDLDRWLWPAPAGRGFNSWREMFWRPWDLWRAFDGEADWGLGQRPSVDVTDAGDRVIVEAEVPGVEPEDIQLDVYEDRVVIRSETRRETRNEGDGYYLMERRFGRFHRVVPLPDRVNPEGAQARCRNGVLRVEIPKLQNQGRGRRVPVTEA</sequence>
<keyword evidence="5" id="KW-1185">Reference proteome</keyword>
<dbReference type="Gene3D" id="2.60.40.790">
    <property type="match status" value="1"/>
</dbReference>
<dbReference type="KEGG" id="tmr:Tmar_0561"/>
<keyword evidence="4" id="KW-0346">Stress response</keyword>
<dbReference type="CDD" id="cd06464">
    <property type="entry name" value="ACD_sHsps-like"/>
    <property type="match status" value="1"/>
</dbReference>
<evidence type="ECO:0000313" key="5">
    <source>
        <dbReference type="Proteomes" id="UP000008915"/>
    </source>
</evidence>
<dbReference type="InterPro" id="IPR008978">
    <property type="entry name" value="HSP20-like_chaperone"/>
</dbReference>
<evidence type="ECO:0000256" key="1">
    <source>
        <dbReference type="PROSITE-ProRule" id="PRU00285"/>
    </source>
</evidence>
<protein>
    <submittedName>
        <fullName evidence="4">Heat shock protein Hsp20</fullName>
    </submittedName>
</protein>
<dbReference type="OrthoDB" id="9811615at2"/>
<organism evidence="4 5">
    <name type="scientific">Thermaerobacter marianensis (strain ATCC 700841 / DSM 12885 / JCM 10246 / 7p75a)</name>
    <dbReference type="NCBI Taxonomy" id="644966"/>
    <lineage>
        <taxon>Bacteria</taxon>
        <taxon>Bacillati</taxon>
        <taxon>Bacillota</taxon>
        <taxon>Clostridia</taxon>
        <taxon>Eubacteriales</taxon>
        <taxon>Clostridiales Family XVII. Incertae Sedis</taxon>
        <taxon>Thermaerobacter</taxon>
    </lineage>
</organism>
<dbReference type="HOGENOM" id="CLU_046737_12_3_9"/>
<gene>
    <name evidence="4" type="ordered locus">Tmar_0561</name>
</gene>
<reference evidence="4 5" key="1">
    <citation type="journal article" date="2010" name="Stand. Genomic Sci.">
        <title>Complete genome sequence of Thermaerobacter marianensis type strain (7p75a).</title>
        <authorList>
            <person name="Han C."/>
            <person name="Gu W."/>
            <person name="Zhang X."/>
            <person name="Lapidus A."/>
            <person name="Nolan M."/>
            <person name="Copeland A."/>
            <person name="Lucas S."/>
            <person name="Del Rio T.G."/>
            <person name="Tice H."/>
            <person name="Cheng J.F."/>
            <person name="Tapia R."/>
            <person name="Goodwin L."/>
            <person name="Pitluck S."/>
            <person name="Pagani I."/>
            <person name="Ivanova N."/>
            <person name="Mavromatis K."/>
            <person name="Mikhailova N."/>
            <person name="Pati A."/>
            <person name="Chen A."/>
            <person name="Palaniappan K."/>
            <person name="Land M."/>
            <person name="Hauser L."/>
            <person name="Chang Y.J."/>
            <person name="Jeffries C.D."/>
            <person name="Schneider S."/>
            <person name="Rohde M."/>
            <person name="Goker M."/>
            <person name="Pukall R."/>
            <person name="Woyke T."/>
            <person name="Bristow J."/>
            <person name="Eisen J.A."/>
            <person name="Markowitz V."/>
            <person name="Hugenholtz P."/>
            <person name="Kyrpides N.C."/>
            <person name="Klenk H.P."/>
            <person name="Detter J.C."/>
        </authorList>
    </citation>
    <scope>NUCLEOTIDE SEQUENCE [LARGE SCALE GENOMIC DNA]</scope>
    <source>
        <strain evidence="5">ATCC 700841 / DSM 12885 / JCM 10246 / 7p75a</strain>
    </source>
</reference>
<feature type="domain" description="SHSP" evidence="3">
    <location>
        <begin position="42"/>
        <end position="155"/>
    </location>
</feature>
<dbReference type="eggNOG" id="COG0071">
    <property type="taxonomic scope" value="Bacteria"/>
</dbReference>
<evidence type="ECO:0000313" key="4">
    <source>
        <dbReference type="EMBL" id="ADU50682.1"/>
    </source>
</evidence>
<dbReference type="PROSITE" id="PS01031">
    <property type="entry name" value="SHSP"/>
    <property type="match status" value="1"/>
</dbReference>
<dbReference type="SUPFAM" id="SSF49764">
    <property type="entry name" value="HSP20-like chaperones"/>
    <property type="match status" value="1"/>
</dbReference>
<dbReference type="InterPro" id="IPR031107">
    <property type="entry name" value="Small_HSP"/>
</dbReference>
<dbReference type="PANTHER" id="PTHR11527">
    <property type="entry name" value="HEAT-SHOCK PROTEIN 20 FAMILY MEMBER"/>
    <property type="match status" value="1"/>
</dbReference>
<comment type="similarity">
    <text evidence="1 2">Belongs to the small heat shock protein (HSP20) family.</text>
</comment>
<name>E6SHB8_THEM7</name>
<dbReference type="Proteomes" id="UP000008915">
    <property type="component" value="Chromosome"/>
</dbReference>
<dbReference type="Pfam" id="PF00011">
    <property type="entry name" value="HSP20"/>
    <property type="match status" value="1"/>
</dbReference>
<accession>E6SHB8</accession>
<dbReference type="AlphaFoldDB" id="E6SHB8"/>
<dbReference type="EMBL" id="CP002344">
    <property type="protein sequence ID" value="ADU50682.1"/>
    <property type="molecule type" value="Genomic_DNA"/>
</dbReference>